<comment type="caution">
    <text evidence="1">The sequence shown here is derived from an EMBL/GenBank/DDBJ whole genome shotgun (WGS) entry which is preliminary data.</text>
</comment>
<protein>
    <submittedName>
        <fullName evidence="1">Uncharacterized protein</fullName>
    </submittedName>
</protein>
<dbReference type="Proteomes" id="UP000652761">
    <property type="component" value="Unassembled WGS sequence"/>
</dbReference>
<proteinExistence type="predicted"/>
<organism evidence="1 2">
    <name type="scientific">Colocasia esculenta</name>
    <name type="common">Wild taro</name>
    <name type="synonym">Arum esculentum</name>
    <dbReference type="NCBI Taxonomy" id="4460"/>
    <lineage>
        <taxon>Eukaryota</taxon>
        <taxon>Viridiplantae</taxon>
        <taxon>Streptophyta</taxon>
        <taxon>Embryophyta</taxon>
        <taxon>Tracheophyta</taxon>
        <taxon>Spermatophyta</taxon>
        <taxon>Magnoliopsida</taxon>
        <taxon>Liliopsida</taxon>
        <taxon>Araceae</taxon>
        <taxon>Aroideae</taxon>
        <taxon>Colocasieae</taxon>
        <taxon>Colocasia</taxon>
    </lineage>
</organism>
<name>A0A843TZ81_COLES</name>
<dbReference type="AlphaFoldDB" id="A0A843TZ81"/>
<accession>A0A843TZ81</accession>
<evidence type="ECO:0000313" key="2">
    <source>
        <dbReference type="Proteomes" id="UP000652761"/>
    </source>
</evidence>
<keyword evidence="2" id="KW-1185">Reference proteome</keyword>
<sequence>MRVATGSTEIATGACTGRDRLVDRDDRHCRDQIATERSVAMALVNAAYRAVAFTGSAPSPNRERTSHWITGQNLPYLTQGDSEIHN</sequence>
<gene>
    <name evidence="1" type="ORF">Taro_009043</name>
</gene>
<evidence type="ECO:0000313" key="1">
    <source>
        <dbReference type="EMBL" id="MQL76641.1"/>
    </source>
</evidence>
<dbReference type="EMBL" id="NMUH01000310">
    <property type="protein sequence ID" value="MQL76641.1"/>
    <property type="molecule type" value="Genomic_DNA"/>
</dbReference>
<reference evidence="1" key="1">
    <citation type="submission" date="2017-07" db="EMBL/GenBank/DDBJ databases">
        <title>Taro Niue Genome Assembly and Annotation.</title>
        <authorList>
            <person name="Atibalentja N."/>
            <person name="Keating K."/>
            <person name="Fields C.J."/>
        </authorList>
    </citation>
    <scope>NUCLEOTIDE SEQUENCE</scope>
    <source>
        <strain evidence="1">Niue_2</strain>
        <tissue evidence="1">Leaf</tissue>
    </source>
</reference>